<sequence length="246" mass="27568">MMADRVGNETTTGRHMSALTSTALKRRREHVQTSVGCNSVWSGLMCKKCHVTAGDGFDHEDSVFDDECNVGQTYTPEMASMSARILTATMSGVDRHVGDELARSGFFCVSTLKNDTWYQCFKCGYTITKLTDMYHDCNKTTLVQICRVNVFVLTKRMIIDRILCTKKTPPYLWDAHASKVNRTYVKCAAVSNESWTEQTECVVCYDGKPSIAFLSCGHKVVCERCSTRIITCPMCRVHITSTVVCD</sequence>
<evidence type="ECO:0000256" key="1">
    <source>
        <dbReference type="PROSITE-ProRule" id="PRU00175"/>
    </source>
</evidence>
<dbReference type="EMBL" id="KJ755191">
    <property type="protein sequence ID" value="AJP08992.1"/>
    <property type="molecule type" value="Genomic_DNA"/>
</dbReference>
<dbReference type="InterPro" id="IPR013083">
    <property type="entry name" value="Znf_RING/FYVE/PHD"/>
</dbReference>
<accession>A0A171PVB8</accession>
<evidence type="ECO:0000313" key="3">
    <source>
        <dbReference type="EMBL" id="AJP08992.1"/>
    </source>
</evidence>
<evidence type="ECO:0000259" key="2">
    <source>
        <dbReference type="PROSITE" id="PS50089"/>
    </source>
</evidence>
<dbReference type="GO" id="GO:0008270">
    <property type="term" value="F:zinc ion binding"/>
    <property type="evidence" value="ECO:0007669"/>
    <property type="project" value="UniProtKB-KW"/>
</dbReference>
<dbReference type="Pfam" id="PF13920">
    <property type="entry name" value="zf-C3HC4_3"/>
    <property type="match status" value="1"/>
</dbReference>
<protein>
    <submittedName>
        <fullName evidence="3">Iap-like protein</fullName>
    </submittedName>
</protein>
<name>A0A171PVB8_9VIRU</name>
<organism evidence="3 4">
    <name type="scientific">Heliothis virescens ascovirus 3f</name>
    <dbReference type="NCBI Taxonomy" id="328614"/>
    <lineage>
        <taxon>Viruses</taxon>
        <taxon>Varidnaviria</taxon>
        <taxon>Bamfordvirae</taxon>
        <taxon>Nucleocytoviricota</taxon>
        <taxon>Megaviricetes</taxon>
        <taxon>Pimascovirales</taxon>
        <taxon>Pimascovirales incertae sedis</taxon>
        <taxon>Ascoviridae</taxon>
        <taxon>Ascovirus</taxon>
        <taxon>Ascovirus hvav3a</taxon>
    </lineage>
</organism>
<proteinExistence type="predicted"/>
<evidence type="ECO:0000313" key="4">
    <source>
        <dbReference type="Proteomes" id="UP000232922"/>
    </source>
</evidence>
<dbReference type="Proteomes" id="UP000232922">
    <property type="component" value="Genome"/>
</dbReference>
<dbReference type="SMART" id="SM00184">
    <property type="entry name" value="RING"/>
    <property type="match status" value="1"/>
</dbReference>
<dbReference type="InterPro" id="IPR001841">
    <property type="entry name" value="Znf_RING"/>
</dbReference>
<dbReference type="Gene3D" id="3.30.40.10">
    <property type="entry name" value="Zinc/RING finger domain, C3HC4 (zinc finger)"/>
    <property type="match status" value="1"/>
</dbReference>
<feature type="domain" description="RING-type" evidence="2">
    <location>
        <begin position="201"/>
        <end position="236"/>
    </location>
</feature>
<keyword evidence="1" id="KW-0862">Zinc</keyword>
<dbReference type="SUPFAM" id="SSF57924">
    <property type="entry name" value="Inhibitor of apoptosis (IAP) repeat"/>
    <property type="match status" value="1"/>
</dbReference>
<reference evidence="4" key="1">
    <citation type="submission" date="2014-04" db="EMBL/GenBank/DDBJ databases">
        <authorList>
            <person name="Wei Y."/>
            <person name="Huang G."/>
            <person name="Cheng X."/>
        </authorList>
    </citation>
    <scope>NUCLEOTIDE SEQUENCE [LARGE SCALE GENOMIC DNA]</scope>
</reference>
<dbReference type="GeneID" id="41900628"/>
<keyword evidence="1" id="KW-0479">Metal-binding</keyword>
<dbReference type="PROSITE" id="PS50089">
    <property type="entry name" value="ZF_RING_2"/>
    <property type="match status" value="1"/>
</dbReference>
<dbReference type="RefSeq" id="YP_009701492.1">
    <property type="nucleotide sequence ID" value="NC_044938.1"/>
</dbReference>
<dbReference type="KEGG" id="vg:41900628"/>
<keyword evidence="1" id="KW-0863">Zinc-finger</keyword>